<name>A0A8D8Y2I7_9HEMI</name>
<dbReference type="EMBL" id="HBUF01357300">
    <property type="protein sequence ID" value="CAG6718322.1"/>
    <property type="molecule type" value="Transcribed_RNA"/>
</dbReference>
<dbReference type="GO" id="GO:0046872">
    <property type="term" value="F:metal ion binding"/>
    <property type="evidence" value="ECO:0007669"/>
    <property type="project" value="UniProtKB-KW"/>
</dbReference>
<evidence type="ECO:0000259" key="8">
    <source>
        <dbReference type="Pfam" id="PF13359"/>
    </source>
</evidence>
<accession>A0A8D8Y2I7</accession>
<dbReference type="GO" id="GO:0016787">
    <property type="term" value="F:hydrolase activity"/>
    <property type="evidence" value="ECO:0007669"/>
    <property type="project" value="UniProtKB-KW"/>
</dbReference>
<protein>
    <submittedName>
        <fullName evidence="9">Nuclease HARBI1</fullName>
    </submittedName>
</protein>
<keyword evidence="5" id="KW-0479">Metal-binding</keyword>
<reference evidence="9" key="1">
    <citation type="submission" date="2021-05" db="EMBL/GenBank/DDBJ databases">
        <authorList>
            <person name="Alioto T."/>
            <person name="Alioto T."/>
            <person name="Gomez Garrido J."/>
        </authorList>
    </citation>
    <scope>NUCLEOTIDE SEQUENCE</scope>
</reference>
<organism evidence="9">
    <name type="scientific">Cacopsylla melanoneura</name>
    <dbReference type="NCBI Taxonomy" id="428564"/>
    <lineage>
        <taxon>Eukaryota</taxon>
        <taxon>Metazoa</taxon>
        <taxon>Ecdysozoa</taxon>
        <taxon>Arthropoda</taxon>
        <taxon>Hexapoda</taxon>
        <taxon>Insecta</taxon>
        <taxon>Pterygota</taxon>
        <taxon>Neoptera</taxon>
        <taxon>Paraneoptera</taxon>
        <taxon>Hemiptera</taxon>
        <taxon>Sternorrhyncha</taxon>
        <taxon>Psylloidea</taxon>
        <taxon>Psyllidae</taxon>
        <taxon>Psyllinae</taxon>
        <taxon>Cacopsylla</taxon>
    </lineage>
</organism>
<keyword evidence="6" id="KW-0378">Hydrolase</keyword>
<sequence length="360" mass="41034">MYFNMDFVDFSSDEEDYVQPDIILRERDQQRHERPDHFELSDGSFFMRFRLTKPTVLELLDQIGNQIEPNTMMNDALTAAEKLLLTLRFFATASFFITCGDFSGVHKSTACKAIRVVSEAIASLRPLYIQMPNPEQAKAQFHQIARFPKVIGAVDCTHVKIQSPGGLEPEVYRNRKMYFSINVQVIGTADLQISDIVTRWGGSTHDQTIFNASRIQARFENGEFGGDLLIGDSGYECRSYMMVPINARTPAEGLYNQSLIRTRNSIERLFGVWKRRFPILSLGIRVTKDTVIKAEYYIVACAVLQNIAVRAKEADPPVDPNVDVEVQPEADVEIVADENERNARYQVRRGLIENYFANLR</sequence>
<dbReference type="EMBL" id="HBUF01357299">
    <property type="protein sequence ID" value="CAG6718321.1"/>
    <property type="molecule type" value="Transcribed_RNA"/>
</dbReference>
<comment type="similarity">
    <text evidence="3">Belongs to the HARBI1 family.</text>
</comment>
<evidence type="ECO:0000256" key="1">
    <source>
        <dbReference type="ARBA" id="ARBA00001968"/>
    </source>
</evidence>
<evidence type="ECO:0000256" key="7">
    <source>
        <dbReference type="ARBA" id="ARBA00023242"/>
    </source>
</evidence>
<evidence type="ECO:0000256" key="2">
    <source>
        <dbReference type="ARBA" id="ARBA00004123"/>
    </source>
</evidence>
<evidence type="ECO:0000256" key="5">
    <source>
        <dbReference type="ARBA" id="ARBA00022723"/>
    </source>
</evidence>
<keyword evidence="7" id="KW-0539">Nucleus</keyword>
<comment type="cofactor">
    <cofactor evidence="1">
        <name>a divalent metal cation</name>
        <dbReference type="ChEBI" id="CHEBI:60240"/>
    </cofactor>
</comment>
<keyword evidence="4" id="KW-0540">Nuclease</keyword>
<dbReference type="AlphaFoldDB" id="A0A8D8Y2I7"/>
<dbReference type="GO" id="GO:0005634">
    <property type="term" value="C:nucleus"/>
    <property type="evidence" value="ECO:0007669"/>
    <property type="project" value="UniProtKB-SubCell"/>
</dbReference>
<evidence type="ECO:0000256" key="6">
    <source>
        <dbReference type="ARBA" id="ARBA00022801"/>
    </source>
</evidence>
<evidence type="ECO:0000256" key="4">
    <source>
        <dbReference type="ARBA" id="ARBA00022722"/>
    </source>
</evidence>
<evidence type="ECO:0000313" key="9">
    <source>
        <dbReference type="EMBL" id="CAG6718322.1"/>
    </source>
</evidence>
<dbReference type="InterPro" id="IPR027806">
    <property type="entry name" value="HARBI1_dom"/>
</dbReference>
<dbReference type="EMBL" id="HBUF01606879">
    <property type="protein sequence ID" value="CAG6777737.1"/>
    <property type="molecule type" value="Transcribed_RNA"/>
</dbReference>
<dbReference type="Pfam" id="PF13359">
    <property type="entry name" value="DDE_Tnp_4"/>
    <property type="match status" value="1"/>
</dbReference>
<dbReference type="PANTHER" id="PTHR22930:SF289">
    <property type="entry name" value="DDE TNP4 DOMAIN-CONTAINING PROTEIN-RELATED"/>
    <property type="match status" value="1"/>
</dbReference>
<proteinExistence type="inferred from homology"/>
<evidence type="ECO:0000256" key="3">
    <source>
        <dbReference type="ARBA" id="ARBA00006958"/>
    </source>
</evidence>
<dbReference type="PANTHER" id="PTHR22930">
    <property type="match status" value="1"/>
</dbReference>
<dbReference type="GO" id="GO:0004518">
    <property type="term" value="F:nuclease activity"/>
    <property type="evidence" value="ECO:0007669"/>
    <property type="project" value="UniProtKB-KW"/>
</dbReference>
<comment type="subcellular location">
    <subcellularLocation>
        <location evidence="2">Nucleus</location>
    </subcellularLocation>
</comment>
<dbReference type="EMBL" id="HBUF01263159">
    <property type="protein sequence ID" value="CAG6683453.1"/>
    <property type="molecule type" value="Transcribed_RNA"/>
</dbReference>
<feature type="domain" description="DDE Tnp4" evidence="8">
    <location>
        <begin position="154"/>
        <end position="306"/>
    </location>
</feature>
<dbReference type="InterPro" id="IPR045249">
    <property type="entry name" value="HARBI1-like"/>
</dbReference>